<organism evidence="1 2">
    <name type="scientific">Sesamum alatum</name>
    <dbReference type="NCBI Taxonomy" id="300844"/>
    <lineage>
        <taxon>Eukaryota</taxon>
        <taxon>Viridiplantae</taxon>
        <taxon>Streptophyta</taxon>
        <taxon>Embryophyta</taxon>
        <taxon>Tracheophyta</taxon>
        <taxon>Spermatophyta</taxon>
        <taxon>Magnoliopsida</taxon>
        <taxon>eudicotyledons</taxon>
        <taxon>Gunneridae</taxon>
        <taxon>Pentapetalae</taxon>
        <taxon>asterids</taxon>
        <taxon>lamiids</taxon>
        <taxon>Lamiales</taxon>
        <taxon>Pedaliaceae</taxon>
        <taxon>Sesamum</taxon>
    </lineage>
</organism>
<keyword evidence="2" id="KW-1185">Reference proteome</keyword>
<reference evidence="1" key="2">
    <citation type="journal article" date="2024" name="Plant">
        <title>Genomic evolution and insights into agronomic trait innovations of Sesamum species.</title>
        <authorList>
            <person name="Miao H."/>
            <person name="Wang L."/>
            <person name="Qu L."/>
            <person name="Liu H."/>
            <person name="Sun Y."/>
            <person name="Le M."/>
            <person name="Wang Q."/>
            <person name="Wei S."/>
            <person name="Zheng Y."/>
            <person name="Lin W."/>
            <person name="Duan Y."/>
            <person name="Cao H."/>
            <person name="Xiong S."/>
            <person name="Wang X."/>
            <person name="Wei L."/>
            <person name="Li C."/>
            <person name="Ma Q."/>
            <person name="Ju M."/>
            <person name="Zhao R."/>
            <person name="Li G."/>
            <person name="Mu C."/>
            <person name="Tian Q."/>
            <person name="Mei H."/>
            <person name="Zhang T."/>
            <person name="Gao T."/>
            <person name="Zhang H."/>
        </authorList>
    </citation>
    <scope>NUCLEOTIDE SEQUENCE</scope>
    <source>
        <strain evidence="1">3651</strain>
    </source>
</reference>
<sequence length="101" mass="11086">MKELVLSLHGSPKFTLCIGVYGYLTSFSGSAQTVDGPSEGRLLFPRFTTPRPCNRVPRQPMVHLRGGFCSAASRRPDHVAALLGESLATCLVFVLFRFPVF</sequence>
<dbReference type="AlphaFoldDB" id="A0AAE1Y731"/>
<evidence type="ECO:0000313" key="1">
    <source>
        <dbReference type="EMBL" id="KAK4424770.1"/>
    </source>
</evidence>
<protein>
    <submittedName>
        <fullName evidence="1">Uncharacterized protein</fullName>
    </submittedName>
</protein>
<reference evidence="1" key="1">
    <citation type="submission" date="2020-06" db="EMBL/GenBank/DDBJ databases">
        <authorList>
            <person name="Li T."/>
            <person name="Hu X."/>
            <person name="Zhang T."/>
            <person name="Song X."/>
            <person name="Zhang H."/>
            <person name="Dai N."/>
            <person name="Sheng W."/>
            <person name="Hou X."/>
            <person name="Wei L."/>
        </authorList>
    </citation>
    <scope>NUCLEOTIDE SEQUENCE</scope>
    <source>
        <strain evidence="1">3651</strain>
        <tissue evidence="1">Leaf</tissue>
    </source>
</reference>
<name>A0AAE1Y731_9LAMI</name>
<proteinExistence type="predicted"/>
<gene>
    <name evidence="1" type="ORF">Salat_1670600</name>
</gene>
<evidence type="ECO:0000313" key="2">
    <source>
        <dbReference type="Proteomes" id="UP001293254"/>
    </source>
</evidence>
<dbReference type="Proteomes" id="UP001293254">
    <property type="component" value="Unassembled WGS sequence"/>
</dbReference>
<accession>A0AAE1Y731</accession>
<dbReference type="EMBL" id="JACGWO010000006">
    <property type="protein sequence ID" value="KAK4424770.1"/>
    <property type="molecule type" value="Genomic_DNA"/>
</dbReference>
<comment type="caution">
    <text evidence="1">The sequence shown here is derived from an EMBL/GenBank/DDBJ whole genome shotgun (WGS) entry which is preliminary data.</text>
</comment>